<accession>A0ABY6MGS6</accession>
<gene>
    <name evidence="3" type="ORF">OM944_00615</name>
</gene>
<reference evidence="3" key="1">
    <citation type="submission" date="2022-10" db="EMBL/GenBank/DDBJ databases">
        <title>Algoriphagus sp. a novel bacteria isolate from halophytes salicornia europaea.</title>
        <authorList>
            <person name="Peng Y."/>
            <person name="Jiang L."/>
            <person name="Lee J."/>
        </authorList>
    </citation>
    <scope>NUCLEOTIDE SEQUENCE</scope>
    <source>
        <strain evidence="3">TR-M5</strain>
    </source>
</reference>
<dbReference type="InterPro" id="IPR011250">
    <property type="entry name" value="OMP/PagP_B-barrel"/>
</dbReference>
<keyword evidence="4" id="KW-1185">Reference proteome</keyword>
<sequence length="221" mass="24025">MKKLMITLGLICGLGSAGLAQELRINTYAGYIFKDQVDSYYSSSSYFDGQIQDGFRWGGGIEYHIPNKGAIEIQYLRQDTNAPTIYQDGGIFGGQLQNTNFDLAINWVMLNGTRYFPVNEIVEPFAGAGFGMGIFNVNNPDNGNENSATKFAWNIRGGSNFWLAENIAFRVQASLYSATQAIGGGLYFGTGGVGGGLSSYSTLYQFGFEGGLVFRLPQAAR</sequence>
<protein>
    <submittedName>
        <fullName evidence="3">Porin family protein</fullName>
    </submittedName>
</protein>
<evidence type="ECO:0000313" key="3">
    <source>
        <dbReference type="EMBL" id="UZD23003.1"/>
    </source>
</evidence>
<keyword evidence="1" id="KW-0732">Signal</keyword>
<dbReference type="SUPFAM" id="SSF56925">
    <property type="entry name" value="OMPA-like"/>
    <property type="match status" value="1"/>
</dbReference>
<dbReference type="RefSeq" id="WP_264809527.1">
    <property type="nucleotide sequence ID" value="NZ_CP110226.1"/>
</dbReference>
<evidence type="ECO:0000313" key="4">
    <source>
        <dbReference type="Proteomes" id="UP001163156"/>
    </source>
</evidence>
<feature type="domain" description="Outer membrane protein beta-barrel" evidence="2">
    <location>
        <begin position="43"/>
        <end position="180"/>
    </location>
</feature>
<dbReference type="Proteomes" id="UP001163156">
    <property type="component" value="Chromosome"/>
</dbReference>
<dbReference type="Pfam" id="PF13505">
    <property type="entry name" value="OMP_b-brl"/>
    <property type="match status" value="1"/>
</dbReference>
<proteinExistence type="predicted"/>
<evidence type="ECO:0000256" key="1">
    <source>
        <dbReference type="ARBA" id="ARBA00022729"/>
    </source>
</evidence>
<name>A0ABY6MGS6_9BACT</name>
<dbReference type="InterPro" id="IPR027385">
    <property type="entry name" value="Beta-barrel_OMP"/>
</dbReference>
<dbReference type="Gene3D" id="2.40.160.20">
    <property type="match status" value="1"/>
</dbReference>
<dbReference type="EMBL" id="CP110226">
    <property type="protein sequence ID" value="UZD23003.1"/>
    <property type="molecule type" value="Genomic_DNA"/>
</dbReference>
<evidence type="ECO:0000259" key="2">
    <source>
        <dbReference type="Pfam" id="PF13505"/>
    </source>
</evidence>
<organism evidence="3 4">
    <name type="scientific">Algoriphagus halophytocola</name>
    <dbReference type="NCBI Taxonomy" id="2991499"/>
    <lineage>
        <taxon>Bacteria</taxon>
        <taxon>Pseudomonadati</taxon>
        <taxon>Bacteroidota</taxon>
        <taxon>Cytophagia</taxon>
        <taxon>Cytophagales</taxon>
        <taxon>Cyclobacteriaceae</taxon>
        <taxon>Algoriphagus</taxon>
    </lineage>
</organism>